<name>A0ABW2MQG7_9FLAO</name>
<evidence type="ECO:0000256" key="1">
    <source>
        <dbReference type="SAM" id="SignalP"/>
    </source>
</evidence>
<comment type="caution">
    <text evidence="2">The sequence shown here is derived from an EMBL/GenBank/DDBJ whole genome shotgun (WGS) entry which is preliminary data.</text>
</comment>
<dbReference type="EMBL" id="JBHTBN010000001">
    <property type="protein sequence ID" value="MFC7356367.1"/>
    <property type="molecule type" value="Genomic_DNA"/>
</dbReference>
<evidence type="ECO:0000313" key="3">
    <source>
        <dbReference type="Proteomes" id="UP001596415"/>
    </source>
</evidence>
<reference evidence="3" key="1">
    <citation type="journal article" date="2019" name="Int. J. Syst. Evol. Microbiol.">
        <title>The Global Catalogue of Microorganisms (GCM) 10K type strain sequencing project: providing services to taxonomists for standard genome sequencing and annotation.</title>
        <authorList>
            <consortium name="The Broad Institute Genomics Platform"/>
            <consortium name="The Broad Institute Genome Sequencing Center for Infectious Disease"/>
            <person name="Wu L."/>
            <person name="Ma J."/>
        </authorList>
    </citation>
    <scope>NUCLEOTIDE SEQUENCE [LARGE SCALE GENOMIC DNA]</scope>
    <source>
        <strain evidence="3">CGMCC 1.16306</strain>
    </source>
</reference>
<sequence length="119" mass="13774">MIYLRVVFLLCSILYSSCNASKSSEIKDQKSENTIEETNKMEEAGYKKGTIVYSGEENDCEYTIKMEGNSTYFLDPIILENTLKKDGQKVWIKFRGLRQMSRCEKANPIELIEILKRAE</sequence>
<gene>
    <name evidence="2" type="ORF">ACFQO1_01600</name>
</gene>
<protein>
    <submittedName>
        <fullName evidence="2">Uncharacterized protein</fullName>
    </submittedName>
</protein>
<evidence type="ECO:0000313" key="2">
    <source>
        <dbReference type="EMBL" id="MFC7356367.1"/>
    </source>
</evidence>
<proteinExistence type="predicted"/>
<organism evidence="2 3">
    <name type="scientific">Jejudonia soesokkakensis</name>
    <dbReference type="NCBI Taxonomy" id="1323432"/>
    <lineage>
        <taxon>Bacteria</taxon>
        <taxon>Pseudomonadati</taxon>
        <taxon>Bacteroidota</taxon>
        <taxon>Flavobacteriia</taxon>
        <taxon>Flavobacteriales</taxon>
        <taxon>Flavobacteriaceae</taxon>
        <taxon>Jejudonia</taxon>
    </lineage>
</organism>
<dbReference type="Proteomes" id="UP001596415">
    <property type="component" value="Unassembled WGS sequence"/>
</dbReference>
<keyword evidence="1" id="KW-0732">Signal</keyword>
<keyword evidence="3" id="KW-1185">Reference proteome</keyword>
<feature type="signal peptide" evidence="1">
    <location>
        <begin position="1"/>
        <end position="20"/>
    </location>
</feature>
<accession>A0ABW2MQG7</accession>
<feature type="chain" id="PRO_5045378799" evidence="1">
    <location>
        <begin position="21"/>
        <end position="119"/>
    </location>
</feature>
<dbReference type="RefSeq" id="WP_380216035.1">
    <property type="nucleotide sequence ID" value="NZ_JBHTBN010000001.1"/>
</dbReference>